<evidence type="ECO:0000256" key="3">
    <source>
        <dbReference type="ARBA" id="ARBA00004229"/>
    </source>
</evidence>
<evidence type="ECO:0000256" key="2">
    <source>
        <dbReference type="ARBA" id="ARBA00001946"/>
    </source>
</evidence>
<evidence type="ECO:0000256" key="1">
    <source>
        <dbReference type="ARBA" id="ARBA00000915"/>
    </source>
</evidence>
<evidence type="ECO:0000256" key="4">
    <source>
        <dbReference type="ARBA" id="ARBA00004667"/>
    </source>
</evidence>
<dbReference type="GO" id="GO:0000287">
    <property type="term" value="F:magnesium ion binding"/>
    <property type="evidence" value="ECO:0007669"/>
    <property type="project" value="InterPro"/>
</dbReference>
<dbReference type="InterPro" id="IPR013820">
    <property type="entry name" value="ATP_PRibTrfase_cat"/>
</dbReference>
<dbReference type="GO" id="GO:0003879">
    <property type="term" value="F:ATP phosphoribosyltransferase activity"/>
    <property type="evidence" value="ECO:0007669"/>
    <property type="project" value="UniProtKB-EC"/>
</dbReference>
<evidence type="ECO:0000256" key="12">
    <source>
        <dbReference type="ARBA" id="ARBA00022946"/>
    </source>
</evidence>
<evidence type="ECO:0000259" key="17">
    <source>
        <dbReference type="Pfam" id="PF08029"/>
    </source>
</evidence>
<keyword evidence="11 18" id="KW-0808">Transferase</keyword>
<dbReference type="EC" id="2.4.2.17" evidence="6"/>
<dbReference type="AlphaFoldDB" id="A0A396J3V2"/>
<evidence type="ECO:0000313" key="19">
    <source>
        <dbReference type="Proteomes" id="UP000265566"/>
    </source>
</evidence>
<dbReference type="Pfam" id="PF01634">
    <property type="entry name" value="HisG"/>
    <property type="match status" value="1"/>
</dbReference>
<keyword evidence="8" id="KW-0028">Amino-acid biosynthesis</keyword>
<sequence length="399" mass="44230">MSFYSMMSQIGLTPVLQVVKYRSSSNCCCSSSSSISETQVLNGLPSKGRMSSDTLDLLKDCQLSVKQVNPRQYVAQIPQLSNLEVWFQRPKDIVRKLLSGDLDLGIVGLDIVTEFGQMSIIFILYVLQFTFMFYRRDNYPFLCLSFFVRAMTILSLSTRLWSMVIIPQYGIFENVNSLEELAKMPQWTKEKPLRVATGFTYLGPKFMKDNGIKHVAFSTADGALEAAPAMGIADAILDLVSSGTTLKENNLKEIEGGTVLESQAALVASRKSMIGRKGVLETTHEMLERLEAHLRAMGQFTVTANMRGSSAEEVAERVLSQPSLAGLQGPTVSPVFLKRDGKVSADYYAIVICVPKKALYKSIQQLRAIGGSGVLISPLTYIFDEETPRWRQLLSKLGL</sequence>
<comment type="subcellular location">
    <subcellularLocation>
        <location evidence="3">Plastid</location>
        <location evidence="3">Chloroplast</location>
    </subcellularLocation>
</comment>
<keyword evidence="9" id="KW-0934">Plastid</keyword>
<evidence type="ECO:0000313" key="18">
    <source>
        <dbReference type="EMBL" id="RHN71481.1"/>
    </source>
</evidence>
<keyword evidence="15" id="KW-0812">Transmembrane</keyword>
<evidence type="ECO:0000256" key="10">
    <source>
        <dbReference type="ARBA" id="ARBA00022676"/>
    </source>
</evidence>
<evidence type="ECO:0000256" key="15">
    <source>
        <dbReference type="SAM" id="Phobius"/>
    </source>
</evidence>
<feature type="transmembrane region" description="Helical" evidence="15">
    <location>
        <begin position="104"/>
        <end position="127"/>
    </location>
</feature>
<dbReference type="InterPro" id="IPR011322">
    <property type="entry name" value="N-reg_PII-like_a/b"/>
</dbReference>
<comment type="caution">
    <text evidence="18">The sequence shown here is derived from an EMBL/GenBank/DDBJ whole genome shotgun (WGS) entry which is preliminary data.</text>
</comment>
<dbReference type="Gene3D" id="3.40.190.10">
    <property type="entry name" value="Periplasmic binding protein-like II"/>
    <property type="match status" value="2"/>
</dbReference>
<dbReference type="Gene3D" id="3.30.70.120">
    <property type="match status" value="1"/>
</dbReference>
<evidence type="ECO:0000256" key="5">
    <source>
        <dbReference type="ARBA" id="ARBA00007955"/>
    </source>
</evidence>
<protein>
    <recommendedName>
        <fullName evidence="6">ATP phosphoribosyltransferase</fullName>
        <ecNumber evidence="6">2.4.2.17</ecNumber>
    </recommendedName>
</protein>
<dbReference type="InterPro" id="IPR001348">
    <property type="entry name" value="ATP_PRibTrfase_HisG"/>
</dbReference>
<evidence type="ECO:0000259" key="16">
    <source>
        <dbReference type="Pfam" id="PF01634"/>
    </source>
</evidence>
<keyword evidence="13" id="KW-0368">Histidine biosynthesis</keyword>
<comment type="catalytic activity">
    <reaction evidence="1">
        <text>1-(5-phospho-beta-D-ribosyl)-ATP + diphosphate = 5-phospho-alpha-D-ribose 1-diphosphate + ATP</text>
        <dbReference type="Rhea" id="RHEA:18473"/>
        <dbReference type="ChEBI" id="CHEBI:30616"/>
        <dbReference type="ChEBI" id="CHEBI:33019"/>
        <dbReference type="ChEBI" id="CHEBI:58017"/>
        <dbReference type="ChEBI" id="CHEBI:73183"/>
        <dbReference type="EC" id="2.4.2.17"/>
    </reaction>
</comment>
<dbReference type="PANTHER" id="PTHR21403:SF8">
    <property type="entry name" value="ATP PHOSPHORIBOSYLTRANSFERASE"/>
    <property type="match status" value="1"/>
</dbReference>
<feature type="domain" description="Histidine biosynthesis HisG C-terminal" evidence="17">
    <location>
        <begin position="296"/>
        <end position="380"/>
    </location>
</feature>
<comment type="pathway">
    <text evidence="4">Amino-acid biosynthesis; L-histidine biosynthesis; L-histidine from 5-phospho-alpha-D-ribose 1-diphosphate: step 1/9.</text>
</comment>
<dbReference type="UniPathway" id="UPA00031">
    <property type="reaction ID" value="UER00006"/>
</dbReference>
<dbReference type="Pfam" id="PF08029">
    <property type="entry name" value="HisG_C"/>
    <property type="match status" value="1"/>
</dbReference>
<gene>
    <name evidence="18" type="ORF">MtrunA17_Chr2g0277331</name>
</gene>
<dbReference type="InterPro" id="IPR013115">
    <property type="entry name" value="HisG_C"/>
</dbReference>
<evidence type="ECO:0000256" key="6">
    <source>
        <dbReference type="ARBA" id="ARBA00011946"/>
    </source>
</evidence>
<dbReference type="FunFam" id="3.30.70.120:FF:000007">
    <property type="entry name" value="ATP phosphoribosyltransferase, chloroplastic"/>
    <property type="match status" value="1"/>
</dbReference>
<dbReference type="FunFam" id="3.40.190.10:FF:000118">
    <property type="entry name" value="ATP phosphoribosyltransferase 2, chloroplastic"/>
    <property type="match status" value="1"/>
</dbReference>
<keyword evidence="12" id="KW-0809">Transit peptide</keyword>
<evidence type="ECO:0000256" key="14">
    <source>
        <dbReference type="ARBA" id="ARBA00059284"/>
    </source>
</evidence>
<dbReference type="NCBIfam" id="TIGR03455">
    <property type="entry name" value="HisG_C-term"/>
    <property type="match status" value="1"/>
</dbReference>
<accession>A0A396J3V2</accession>
<keyword evidence="10 18" id="KW-0328">Glycosyltransferase</keyword>
<comment type="similarity">
    <text evidence="5">Belongs to the ATP phosphoribosyltransferase family. Long subfamily.</text>
</comment>
<dbReference type="Proteomes" id="UP000265566">
    <property type="component" value="Chromosome 2"/>
</dbReference>
<dbReference type="PANTHER" id="PTHR21403">
    <property type="entry name" value="ATP PHOSPHORIBOSYLTRANSFERASE ATP-PRTASE"/>
    <property type="match status" value="1"/>
</dbReference>
<comment type="function">
    <text evidence="14">Catalyzes the condensation of ATP and 5-phosphoribose 1-diphosphate to form N'-(5'-phosphoribosyl)-ATP (PR-ATP).</text>
</comment>
<evidence type="ECO:0000256" key="7">
    <source>
        <dbReference type="ARBA" id="ARBA00022528"/>
    </source>
</evidence>
<reference evidence="19" key="1">
    <citation type="journal article" date="2018" name="Nat. Plants">
        <title>Whole-genome landscape of Medicago truncatula symbiotic genes.</title>
        <authorList>
            <person name="Pecrix Y."/>
            <person name="Staton S.E."/>
            <person name="Sallet E."/>
            <person name="Lelandais-Briere C."/>
            <person name="Moreau S."/>
            <person name="Carrere S."/>
            <person name="Blein T."/>
            <person name="Jardinaud M.F."/>
            <person name="Latrasse D."/>
            <person name="Zouine M."/>
            <person name="Zahm M."/>
            <person name="Kreplak J."/>
            <person name="Mayjonade B."/>
            <person name="Satge C."/>
            <person name="Perez M."/>
            <person name="Cauet S."/>
            <person name="Marande W."/>
            <person name="Chantry-Darmon C."/>
            <person name="Lopez-Roques C."/>
            <person name="Bouchez O."/>
            <person name="Berard A."/>
            <person name="Debelle F."/>
            <person name="Munos S."/>
            <person name="Bendahmane A."/>
            <person name="Berges H."/>
            <person name="Niebel A."/>
            <person name="Buitink J."/>
            <person name="Frugier F."/>
            <person name="Benhamed M."/>
            <person name="Crespi M."/>
            <person name="Gouzy J."/>
            <person name="Gamas P."/>
        </authorList>
    </citation>
    <scope>NUCLEOTIDE SEQUENCE [LARGE SCALE GENOMIC DNA]</scope>
    <source>
        <strain evidence="19">cv. Jemalong A17</strain>
    </source>
</reference>
<organism evidence="18 19">
    <name type="scientific">Medicago truncatula</name>
    <name type="common">Barrel medic</name>
    <name type="synonym">Medicago tribuloides</name>
    <dbReference type="NCBI Taxonomy" id="3880"/>
    <lineage>
        <taxon>Eukaryota</taxon>
        <taxon>Viridiplantae</taxon>
        <taxon>Streptophyta</taxon>
        <taxon>Embryophyta</taxon>
        <taxon>Tracheophyta</taxon>
        <taxon>Spermatophyta</taxon>
        <taxon>Magnoliopsida</taxon>
        <taxon>eudicotyledons</taxon>
        <taxon>Gunneridae</taxon>
        <taxon>Pentapetalae</taxon>
        <taxon>rosids</taxon>
        <taxon>fabids</taxon>
        <taxon>Fabales</taxon>
        <taxon>Fabaceae</taxon>
        <taxon>Papilionoideae</taxon>
        <taxon>50 kb inversion clade</taxon>
        <taxon>NPAAA clade</taxon>
        <taxon>Hologalegina</taxon>
        <taxon>IRL clade</taxon>
        <taxon>Trifolieae</taxon>
        <taxon>Medicago</taxon>
    </lineage>
</organism>
<name>A0A396J3V2_MEDTR</name>
<evidence type="ECO:0000256" key="8">
    <source>
        <dbReference type="ARBA" id="ARBA00022605"/>
    </source>
</evidence>
<dbReference type="EMBL" id="PSQE01000002">
    <property type="protein sequence ID" value="RHN71481.1"/>
    <property type="molecule type" value="Genomic_DNA"/>
</dbReference>
<dbReference type="GO" id="GO:0000105">
    <property type="term" value="P:L-histidine biosynthetic process"/>
    <property type="evidence" value="ECO:0007669"/>
    <property type="project" value="UniProtKB-UniPathway"/>
</dbReference>
<evidence type="ECO:0000256" key="13">
    <source>
        <dbReference type="ARBA" id="ARBA00023102"/>
    </source>
</evidence>
<dbReference type="GO" id="GO:0009507">
    <property type="term" value="C:chloroplast"/>
    <property type="evidence" value="ECO:0007669"/>
    <property type="project" value="UniProtKB-SubCell"/>
</dbReference>
<dbReference type="CDD" id="cd13593">
    <property type="entry name" value="PBP2_HisGL3"/>
    <property type="match status" value="1"/>
</dbReference>
<keyword evidence="7" id="KW-0150">Chloroplast</keyword>
<dbReference type="SUPFAM" id="SSF54913">
    <property type="entry name" value="GlnB-like"/>
    <property type="match status" value="1"/>
</dbReference>
<feature type="transmembrane region" description="Helical" evidence="15">
    <location>
        <begin position="139"/>
        <end position="156"/>
    </location>
</feature>
<dbReference type="Gramene" id="rna7087">
    <property type="protein sequence ID" value="RHN71481.1"/>
    <property type="gene ID" value="gene7087"/>
</dbReference>
<keyword evidence="15" id="KW-0472">Membrane</keyword>
<feature type="domain" description="ATP phosphoribosyltransferase catalytic" evidence="16">
    <location>
        <begin position="184"/>
        <end position="290"/>
    </location>
</feature>
<evidence type="ECO:0000256" key="9">
    <source>
        <dbReference type="ARBA" id="ARBA00022640"/>
    </source>
</evidence>
<comment type="cofactor">
    <cofactor evidence="2">
        <name>Mg(2+)</name>
        <dbReference type="ChEBI" id="CHEBI:18420"/>
    </cofactor>
</comment>
<keyword evidence="15" id="KW-1133">Transmembrane helix</keyword>
<dbReference type="PROSITE" id="PS01316">
    <property type="entry name" value="ATP_P_PHORIBOSYLTR"/>
    <property type="match status" value="1"/>
</dbReference>
<dbReference type="InterPro" id="IPR018198">
    <property type="entry name" value="ATP_PRibTrfase_CS"/>
</dbReference>
<dbReference type="InterPro" id="IPR015867">
    <property type="entry name" value="N-reg_PII/ATP_PRibTrfase_C"/>
</dbReference>
<proteinExistence type="inferred from homology"/>
<dbReference type="SUPFAM" id="SSF53850">
    <property type="entry name" value="Periplasmic binding protein-like II"/>
    <property type="match status" value="1"/>
</dbReference>
<evidence type="ECO:0000256" key="11">
    <source>
        <dbReference type="ARBA" id="ARBA00022679"/>
    </source>
</evidence>